<evidence type="ECO:0000256" key="3">
    <source>
        <dbReference type="ARBA" id="ARBA00023186"/>
    </source>
</evidence>
<proteinExistence type="inferred from homology"/>
<dbReference type="RefSeq" id="WP_161027439.1">
    <property type="nucleotide sequence ID" value="NZ_WWCJ01000017.1"/>
</dbReference>
<evidence type="ECO:0000313" key="6">
    <source>
        <dbReference type="Proteomes" id="UP000448575"/>
    </source>
</evidence>
<keyword evidence="6" id="KW-1185">Reference proteome</keyword>
<dbReference type="GO" id="GO:0051224">
    <property type="term" value="P:negative regulation of protein transport"/>
    <property type="evidence" value="ECO:0007669"/>
    <property type="project" value="UniProtKB-UniRule"/>
</dbReference>
<dbReference type="EMBL" id="WWCJ01000017">
    <property type="protein sequence ID" value="MYN04477.1"/>
    <property type="molecule type" value="Genomic_DNA"/>
</dbReference>
<gene>
    <name evidence="4" type="primary">napD</name>
    <name evidence="5" type="ORF">GTP41_20505</name>
</gene>
<dbReference type="HAMAP" id="MF_02200">
    <property type="entry name" value="NapD"/>
    <property type="match status" value="1"/>
</dbReference>
<accession>A0A6N9HMG6</accession>
<evidence type="ECO:0000256" key="2">
    <source>
        <dbReference type="ARBA" id="ARBA00022490"/>
    </source>
</evidence>
<dbReference type="Proteomes" id="UP000448575">
    <property type="component" value="Unassembled WGS sequence"/>
</dbReference>
<name>A0A6N9HMG6_9BURK</name>
<dbReference type="Pfam" id="PF03927">
    <property type="entry name" value="NapD"/>
    <property type="match status" value="1"/>
</dbReference>
<reference evidence="5 6" key="1">
    <citation type="submission" date="2019-12" db="EMBL/GenBank/DDBJ databases">
        <title>Novel species isolated from a subtropical stream in China.</title>
        <authorList>
            <person name="Lu H."/>
        </authorList>
    </citation>
    <scope>NUCLEOTIDE SEQUENCE [LARGE SCALE GENOMIC DNA]</scope>
    <source>
        <strain evidence="5 6">DS3</strain>
    </source>
</reference>
<dbReference type="AlphaFoldDB" id="A0A6N9HMG6"/>
<dbReference type="GO" id="GO:0005048">
    <property type="term" value="F:signal sequence binding"/>
    <property type="evidence" value="ECO:0007669"/>
    <property type="project" value="UniProtKB-UniRule"/>
</dbReference>
<protein>
    <recommendedName>
        <fullName evidence="4">Chaperone NapD</fullName>
    </recommendedName>
    <alternativeName>
        <fullName evidence="4">NapA signal peptide-binding chaperone NapD</fullName>
    </alternativeName>
</protein>
<dbReference type="PANTHER" id="PTHR38603:SF1">
    <property type="entry name" value="CHAPERONE NAPD"/>
    <property type="match status" value="1"/>
</dbReference>
<dbReference type="Gene3D" id="3.30.70.920">
    <property type="match status" value="1"/>
</dbReference>
<dbReference type="GO" id="GO:0005737">
    <property type="term" value="C:cytoplasm"/>
    <property type="evidence" value="ECO:0007669"/>
    <property type="project" value="UniProtKB-SubCell"/>
</dbReference>
<evidence type="ECO:0000256" key="1">
    <source>
        <dbReference type="ARBA" id="ARBA00004496"/>
    </source>
</evidence>
<comment type="function">
    <text evidence="4">Chaperone for NapA, the catalytic subunit of the periplasmic nitrate reductase. It binds directly and specifically to the twin-arginine signal peptide of NapA, preventing premature interaction with the Tat translocase and premature export.</text>
</comment>
<sequence>MAAEIHIAGVIVHARPAQTADIRAQLALLPHAIVHAVEDDGRMVVTLEAESAPRTLDAMDAIRALPGVLNVALVYQHAEPATAMDEEMP</sequence>
<comment type="subcellular location">
    <subcellularLocation>
        <location evidence="1 4">Cytoplasm</location>
    </subcellularLocation>
</comment>
<comment type="similarity">
    <text evidence="4">Belongs to the NapD family.</text>
</comment>
<evidence type="ECO:0000256" key="4">
    <source>
        <dbReference type="HAMAP-Rule" id="MF_02200"/>
    </source>
</evidence>
<dbReference type="InterPro" id="IPR005623">
    <property type="entry name" value="Chaperone_NapD_NO3_reduct"/>
</dbReference>
<keyword evidence="3 4" id="KW-0143">Chaperone</keyword>
<keyword evidence="2 4" id="KW-0963">Cytoplasm</keyword>
<comment type="caution">
    <text evidence="5">The sequence shown here is derived from an EMBL/GenBank/DDBJ whole genome shotgun (WGS) entry which is preliminary data.</text>
</comment>
<organism evidence="5 6">
    <name type="scientific">Pseudoduganella guangdongensis</name>
    <dbReference type="NCBI Taxonomy" id="2692179"/>
    <lineage>
        <taxon>Bacteria</taxon>
        <taxon>Pseudomonadati</taxon>
        <taxon>Pseudomonadota</taxon>
        <taxon>Betaproteobacteria</taxon>
        <taxon>Burkholderiales</taxon>
        <taxon>Oxalobacteraceae</taxon>
        <taxon>Telluria group</taxon>
        <taxon>Pseudoduganella</taxon>
    </lineage>
</organism>
<dbReference type="PANTHER" id="PTHR38603">
    <property type="entry name" value="CHAPERONE NAPD"/>
    <property type="match status" value="1"/>
</dbReference>
<comment type="subunit">
    <text evidence="4">Interacts with the cytoplasmic NapA precursor.</text>
</comment>
<evidence type="ECO:0000313" key="5">
    <source>
        <dbReference type="EMBL" id="MYN04477.1"/>
    </source>
</evidence>